<evidence type="ECO:0000256" key="2">
    <source>
        <dbReference type="SAM" id="SignalP"/>
    </source>
</evidence>
<feature type="coiled-coil region" evidence="1">
    <location>
        <begin position="31"/>
        <end position="58"/>
    </location>
</feature>
<dbReference type="AlphaFoldDB" id="A0A7J4XC53"/>
<gene>
    <name evidence="3" type="ORF">F3F73_23035</name>
</gene>
<reference evidence="3 4" key="1">
    <citation type="journal article" date="2019" name="Nat. Med.">
        <title>A library of human gut bacterial isolates paired with longitudinal multiomics data enables mechanistic microbiome research.</title>
        <authorList>
            <person name="Poyet M."/>
            <person name="Groussin M."/>
            <person name="Gibbons S.M."/>
            <person name="Avila-Pacheco J."/>
            <person name="Jiang X."/>
            <person name="Kearney S.M."/>
            <person name="Perrotta A.R."/>
            <person name="Berdy B."/>
            <person name="Zhao S."/>
            <person name="Lieberman T.D."/>
            <person name="Swanson P.K."/>
            <person name="Smith M."/>
            <person name="Roesemann S."/>
            <person name="Alexander J.E."/>
            <person name="Rich S.A."/>
            <person name="Livny J."/>
            <person name="Vlamakis H."/>
            <person name="Clish C."/>
            <person name="Bullock K."/>
            <person name="Deik A."/>
            <person name="Scott J."/>
            <person name="Pierce K.A."/>
            <person name="Xavier R.J."/>
            <person name="Alm E.J."/>
        </authorList>
    </citation>
    <scope>NUCLEOTIDE SEQUENCE [LARGE SCALE GENOMIC DNA]</scope>
    <source>
        <strain evidence="3 4">BIOML-A10</strain>
    </source>
</reference>
<proteinExistence type="predicted"/>
<organism evidence="3 4">
    <name type="scientific">Bacteroides salyersiae</name>
    <dbReference type="NCBI Taxonomy" id="291644"/>
    <lineage>
        <taxon>Bacteria</taxon>
        <taxon>Pseudomonadati</taxon>
        <taxon>Bacteroidota</taxon>
        <taxon>Bacteroidia</taxon>
        <taxon>Bacteroidales</taxon>
        <taxon>Bacteroidaceae</taxon>
        <taxon>Bacteroides</taxon>
    </lineage>
</organism>
<evidence type="ECO:0000256" key="1">
    <source>
        <dbReference type="SAM" id="Coils"/>
    </source>
</evidence>
<evidence type="ECO:0000313" key="3">
    <source>
        <dbReference type="EMBL" id="KAA3756854.1"/>
    </source>
</evidence>
<comment type="caution">
    <text evidence="3">The sequence shown here is derived from an EMBL/GenBank/DDBJ whole genome shotgun (WGS) entry which is preliminary data.</text>
</comment>
<dbReference type="EMBL" id="VWMK01000040">
    <property type="protein sequence ID" value="KAA3756854.1"/>
    <property type="molecule type" value="Genomic_DNA"/>
</dbReference>
<feature type="signal peptide" evidence="2">
    <location>
        <begin position="1"/>
        <end position="19"/>
    </location>
</feature>
<dbReference type="RefSeq" id="WP_005929922.1">
    <property type="nucleotide sequence ID" value="NZ_CABKSE010000002.1"/>
</dbReference>
<feature type="chain" id="PRO_5029841007" description="Outer membrane beta-barrel protein" evidence="2">
    <location>
        <begin position="20"/>
        <end position="238"/>
    </location>
</feature>
<protein>
    <recommendedName>
        <fullName evidence="5">Outer membrane beta-barrel protein</fullName>
    </recommendedName>
</protein>
<evidence type="ECO:0008006" key="5">
    <source>
        <dbReference type="Google" id="ProtNLM"/>
    </source>
</evidence>
<sequence>MRSFLLGLLAIGLGYTANAQTSKEELQQAKIDSLTTVIQDLRTNQQNIQKQIETVDKNATVWKRGKYRNFSFSKEKLEIDGFDAAIKSEWGAAITLGKTFYLHKTPILNMIKIGLDWTYFDISAAGYEMNNEEGGKDDTYHFTAGMHIGPSVTVNPIDNLKASVYFRYAPSYAGMYADDEYYSGGYASFFVSGLSVAYKVISVGVEKRWGTVKYDRSDTDEKTKFKVSGPRFYIGFRF</sequence>
<accession>A0A7J4XC53</accession>
<keyword evidence="2" id="KW-0732">Signal</keyword>
<dbReference type="Proteomes" id="UP000422221">
    <property type="component" value="Unassembled WGS sequence"/>
</dbReference>
<keyword evidence="1" id="KW-0175">Coiled coil</keyword>
<evidence type="ECO:0000313" key="4">
    <source>
        <dbReference type="Proteomes" id="UP000422221"/>
    </source>
</evidence>
<name>A0A7J4XC53_9BACE</name>